<feature type="domain" description="SKP1 component POZ" evidence="5">
    <location>
        <begin position="3"/>
        <end position="63"/>
    </location>
</feature>
<dbReference type="InterPro" id="IPR011333">
    <property type="entry name" value="SKP1/BTB/POZ_sf"/>
</dbReference>
<keyword evidence="7" id="KW-1185">Reference proteome</keyword>
<dbReference type="GO" id="GO:0006511">
    <property type="term" value="P:ubiquitin-dependent protein catabolic process"/>
    <property type="evidence" value="ECO:0007669"/>
    <property type="project" value="InterPro"/>
</dbReference>
<dbReference type="AlphaFoldDB" id="A0A0D6ENX1"/>
<dbReference type="InterPro" id="IPR016073">
    <property type="entry name" value="Skp1_comp_POZ"/>
</dbReference>
<feature type="domain" description="SKP1 component dimerisation" evidence="4">
    <location>
        <begin position="110"/>
        <end position="136"/>
    </location>
</feature>
<dbReference type="SMART" id="SM00512">
    <property type="entry name" value="Skp1"/>
    <property type="match status" value="1"/>
</dbReference>
<gene>
    <name evidence="6" type="primary">SPOSA6832_03210</name>
</gene>
<dbReference type="OrthoDB" id="2342932at2759"/>
<evidence type="ECO:0000256" key="3">
    <source>
        <dbReference type="SAM" id="MobiDB-lite"/>
    </source>
</evidence>
<dbReference type="InterPro" id="IPR001232">
    <property type="entry name" value="SKP1-like"/>
</dbReference>
<proteinExistence type="inferred from homology"/>
<dbReference type="PANTHER" id="PTHR11165">
    <property type="entry name" value="SKP1"/>
    <property type="match status" value="1"/>
</dbReference>
<dbReference type="CDD" id="cd18322">
    <property type="entry name" value="BTB_POZ_SKP1"/>
    <property type="match status" value="1"/>
</dbReference>
<reference evidence="7" key="1">
    <citation type="submission" date="2015-02" db="EMBL/GenBank/DDBJ databases">
        <authorList>
            <person name="Gon?alves P."/>
        </authorList>
    </citation>
    <scope>NUCLEOTIDE SEQUENCE [LARGE SCALE GENOMIC DNA]</scope>
</reference>
<evidence type="ECO:0000256" key="1">
    <source>
        <dbReference type="ARBA" id="ARBA00009993"/>
    </source>
</evidence>
<comment type="similarity">
    <text evidence="1">Belongs to the SKP1 family.</text>
</comment>
<dbReference type="Proteomes" id="UP000243876">
    <property type="component" value="Unassembled WGS sequence"/>
</dbReference>
<dbReference type="InterPro" id="IPR036296">
    <property type="entry name" value="SKP1-like_dim_sf"/>
</dbReference>
<dbReference type="Pfam" id="PF03931">
    <property type="entry name" value="Skp1_POZ"/>
    <property type="match status" value="1"/>
</dbReference>
<evidence type="ECO:0000313" key="7">
    <source>
        <dbReference type="Proteomes" id="UP000243876"/>
    </source>
</evidence>
<dbReference type="FunFam" id="3.30.710.10:FF:000026">
    <property type="entry name" value="E3 ubiquitin ligase complex SCF subunit"/>
    <property type="match status" value="1"/>
</dbReference>
<evidence type="ECO:0000313" key="6">
    <source>
        <dbReference type="EMBL" id="CEQ41488.1"/>
    </source>
</evidence>
<dbReference type="SUPFAM" id="SSF81382">
    <property type="entry name" value="Skp1 dimerisation domain-like"/>
    <property type="match status" value="1"/>
</dbReference>
<dbReference type="InterPro" id="IPR016897">
    <property type="entry name" value="SKP1"/>
</dbReference>
<keyword evidence="2" id="KW-0833">Ubl conjugation pathway</keyword>
<dbReference type="Pfam" id="PF01466">
    <property type="entry name" value="Skp1"/>
    <property type="match status" value="2"/>
</dbReference>
<sequence>MSKVILSTSDAEQFEVEKDVANRSVLIKNMLEDVGESDQPIPLPNVSANVLKKVLEWCEHHKKDPEPLAEDLDDNRRKTTEISDWDAKFIQVDQEMLFEIILAANYLDIKPLLDVGCKTVANMIKGKQPEEIRKLYVEFFWSCLYRRHPFNIVNDFTPEEEAQIKKENEWAEDRLPFSHPLPTSHSFAPVTATVNPPSPTPYPRLIPVGPRT</sequence>
<dbReference type="InterPro" id="IPR016072">
    <property type="entry name" value="Skp1_comp_dimer"/>
</dbReference>
<feature type="region of interest" description="Disordered" evidence="3">
    <location>
        <begin position="188"/>
        <end position="212"/>
    </location>
</feature>
<evidence type="ECO:0000259" key="4">
    <source>
        <dbReference type="Pfam" id="PF01466"/>
    </source>
</evidence>
<name>A0A0D6ENX1_SPOSA</name>
<dbReference type="Gene3D" id="3.30.710.10">
    <property type="entry name" value="Potassium Channel Kv1.1, Chain A"/>
    <property type="match status" value="2"/>
</dbReference>
<dbReference type="SUPFAM" id="SSF54695">
    <property type="entry name" value="POZ domain"/>
    <property type="match status" value="1"/>
</dbReference>
<dbReference type="EMBL" id="CENE01000014">
    <property type="protein sequence ID" value="CEQ41488.1"/>
    <property type="molecule type" value="Genomic_DNA"/>
</dbReference>
<protein>
    <submittedName>
        <fullName evidence="6">SPOSA6832_03210-mRNA-1:cds</fullName>
    </submittedName>
</protein>
<feature type="domain" description="SKP1 component dimerisation" evidence="4">
    <location>
        <begin position="150"/>
        <end position="171"/>
    </location>
</feature>
<organism evidence="6 7">
    <name type="scientific">Sporidiobolus salmonicolor</name>
    <name type="common">Yeast-like fungus</name>
    <name type="synonym">Sporobolomyces salmonicolor</name>
    <dbReference type="NCBI Taxonomy" id="5005"/>
    <lineage>
        <taxon>Eukaryota</taxon>
        <taxon>Fungi</taxon>
        <taxon>Dikarya</taxon>
        <taxon>Basidiomycota</taxon>
        <taxon>Pucciniomycotina</taxon>
        <taxon>Microbotryomycetes</taxon>
        <taxon>Sporidiobolales</taxon>
        <taxon>Sporidiobolaceae</taxon>
        <taxon>Sporobolomyces</taxon>
    </lineage>
</organism>
<evidence type="ECO:0000259" key="5">
    <source>
        <dbReference type="Pfam" id="PF03931"/>
    </source>
</evidence>
<dbReference type="PIRSF" id="PIRSF028729">
    <property type="entry name" value="E3_ubiquit_lig_SCF_Skp"/>
    <property type="match status" value="1"/>
</dbReference>
<evidence type="ECO:0000256" key="2">
    <source>
        <dbReference type="ARBA" id="ARBA00022786"/>
    </source>
</evidence>
<accession>A0A0D6ENX1</accession>
<feature type="non-terminal residue" evidence="6">
    <location>
        <position position="1"/>
    </location>
</feature>